<protein>
    <submittedName>
        <fullName evidence="1">Uncharacterized protein</fullName>
    </submittedName>
</protein>
<dbReference type="Proteomes" id="UP000308092">
    <property type="component" value="Unassembled WGS sequence"/>
</dbReference>
<proteinExistence type="predicted"/>
<dbReference type="EMBL" id="SOSA01000360">
    <property type="protein sequence ID" value="THC92092.1"/>
    <property type="molecule type" value="Genomic_DNA"/>
</dbReference>
<gene>
    <name evidence="1" type="ORF">EYZ11_008445</name>
</gene>
<dbReference type="VEuPathDB" id="FungiDB:EYZ11_008445"/>
<evidence type="ECO:0000313" key="2">
    <source>
        <dbReference type="Proteomes" id="UP000308092"/>
    </source>
</evidence>
<keyword evidence="2" id="KW-1185">Reference proteome</keyword>
<comment type="caution">
    <text evidence="1">The sequence shown here is derived from an EMBL/GenBank/DDBJ whole genome shotgun (WGS) entry which is preliminary data.</text>
</comment>
<sequence>MPLGTGRGRRGGLPQPLNFIDSKKRYNLAELVLSNSSFIIPIIKNKASIQALISAYFSPVILHGQA</sequence>
<reference evidence="1 2" key="1">
    <citation type="submission" date="2019-03" db="EMBL/GenBank/DDBJ databases">
        <title>The genome sequence of a newly discovered highly antifungal drug resistant Aspergillus species, Aspergillus tanneri NIH 1004.</title>
        <authorList>
            <person name="Mounaud S."/>
            <person name="Singh I."/>
            <person name="Joardar V."/>
            <person name="Pakala S."/>
            <person name="Pakala S."/>
            <person name="Venepally P."/>
            <person name="Hoover J."/>
            <person name="Nierman W."/>
            <person name="Chung J."/>
            <person name="Losada L."/>
        </authorList>
    </citation>
    <scope>NUCLEOTIDE SEQUENCE [LARGE SCALE GENOMIC DNA]</scope>
    <source>
        <strain evidence="1 2">NIH1004</strain>
    </source>
</reference>
<evidence type="ECO:0000313" key="1">
    <source>
        <dbReference type="EMBL" id="THC92092.1"/>
    </source>
</evidence>
<accession>A0A4S3JAT2</accession>
<dbReference type="AlphaFoldDB" id="A0A4S3JAT2"/>
<organism evidence="1 2">
    <name type="scientific">Aspergillus tanneri</name>
    <dbReference type="NCBI Taxonomy" id="1220188"/>
    <lineage>
        <taxon>Eukaryota</taxon>
        <taxon>Fungi</taxon>
        <taxon>Dikarya</taxon>
        <taxon>Ascomycota</taxon>
        <taxon>Pezizomycotina</taxon>
        <taxon>Eurotiomycetes</taxon>
        <taxon>Eurotiomycetidae</taxon>
        <taxon>Eurotiales</taxon>
        <taxon>Aspergillaceae</taxon>
        <taxon>Aspergillus</taxon>
        <taxon>Aspergillus subgen. Circumdati</taxon>
    </lineage>
</organism>
<name>A0A4S3JAT2_9EURO</name>